<protein>
    <submittedName>
        <fullName evidence="1">Uncharacterized protein</fullName>
    </submittedName>
</protein>
<dbReference type="AlphaFoldDB" id="A0A4Z0RZM2"/>
<organism evidence="1 2">
    <name type="scientific">Weissella confusa</name>
    <name type="common">Lactobacillus confusus</name>
    <dbReference type="NCBI Taxonomy" id="1583"/>
    <lineage>
        <taxon>Bacteria</taxon>
        <taxon>Bacillati</taxon>
        <taxon>Bacillota</taxon>
        <taxon>Bacilli</taxon>
        <taxon>Lactobacillales</taxon>
        <taxon>Lactobacillaceae</taxon>
        <taxon>Weissella</taxon>
    </lineage>
</organism>
<dbReference type="OrthoDB" id="2147428at2"/>
<dbReference type="RefSeq" id="WP_135518867.1">
    <property type="nucleotide sequence ID" value="NZ_PVSN01000026.1"/>
</dbReference>
<accession>A0A4Z0RZM2</accession>
<dbReference type="EMBL" id="PVSN01000026">
    <property type="protein sequence ID" value="TGE73601.1"/>
    <property type="molecule type" value="Genomic_DNA"/>
</dbReference>
<proteinExistence type="predicted"/>
<evidence type="ECO:0000313" key="2">
    <source>
        <dbReference type="Proteomes" id="UP000297646"/>
    </source>
</evidence>
<dbReference type="Proteomes" id="UP000297646">
    <property type="component" value="Unassembled WGS sequence"/>
</dbReference>
<evidence type="ECO:0000313" key="1">
    <source>
        <dbReference type="EMBL" id="TGE73601.1"/>
    </source>
</evidence>
<reference evidence="1 2" key="1">
    <citation type="submission" date="2018-03" db="EMBL/GenBank/DDBJ databases">
        <title>Genome sequencing of Weissella confusa isolates.</title>
        <authorList>
            <person name="Kajala I."/>
            <person name="Baruah R."/>
            <person name="Bergsveinson J."/>
            <person name="Juvonen R."/>
            <person name="Ziola B."/>
        </authorList>
    </citation>
    <scope>NUCLEOTIDE SEQUENCE [LARGE SCALE GENOMIC DNA]</scope>
    <source>
        <strain evidence="1 2">VTT E-062653</strain>
    </source>
</reference>
<name>A0A4Z0RZM2_WEICO</name>
<comment type="caution">
    <text evidence="1">The sequence shown here is derived from an EMBL/GenBank/DDBJ whole genome shotgun (WGS) entry which is preliminary data.</text>
</comment>
<sequence length="516" mass="55796">MRIGRLIFGVMLGVISMWFSHDLHAAEHQVETMREFEQAWHLDEPDQKIRLEADFVDDLATGLEPRTQDVTLIGDGYELAFAPEQNKQPVSLTSLGEIKLAGELWLSGADETPLINARRVQALPDSNVFMSPGYQGRMVVADEVIIKGQLVLHRSHGDMITAPNIQIASEGFVEAFGQTGGHVFATDSGGQLTVESGAHISVSVLQQSDGPNVGPIDMGFDQVVIQDGAQVDIASIQPALLWQNTDAAMVTVESGGQLQLTGLQQQTVVYKNQNGVSGGGLQVKKAGRLSVTGSSTTALIEFCQPTVLKIVAPAELAFVNTQERGLVYQRNRGTFELQQLIAHSTTTNSVATEFSIQSLRVKGRGNGQTVSDLPYAVSAWVDSLNRLTAHPLPAEEPMKVVMTPVSFGNVVKPYGQSVRTTALPGTGILTVQGSILKSWAVQLRLARLFTNRVTGQAISPQLMANQQNITESFQEILSGQVGQTHATRFEMQIADHEVIPLGDYEAELEIKLVAGP</sequence>
<gene>
    <name evidence="1" type="ORF">C6P11_04360</name>
</gene>